<dbReference type="InterPro" id="IPR009057">
    <property type="entry name" value="Homeodomain-like_sf"/>
</dbReference>
<evidence type="ECO:0000313" key="1">
    <source>
        <dbReference type="EMBL" id="RCR67326.1"/>
    </source>
</evidence>
<accession>A0A368JJT8</accession>
<reference evidence="1 2" key="1">
    <citation type="submission" date="2018-07" db="EMBL/GenBank/DDBJ databases">
        <title>Genome analysis of Larkinella rosea.</title>
        <authorList>
            <person name="Zhou Z."/>
            <person name="Wang G."/>
        </authorList>
    </citation>
    <scope>NUCLEOTIDE SEQUENCE [LARGE SCALE GENOMIC DNA]</scope>
    <source>
        <strain evidence="2">zzj9</strain>
    </source>
</reference>
<dbReference type="Proteomes" id="UP000253383">
    <property type="component" value="Unassembled WGS sequence"/>
</dbReference>
<proteinExistence type="predicted"/>
<organism evidence="1 2">
    <name type="scientific">Larkinella punicea</name>
    <dbReference type="NCBI Taxonomy" id="2315727"/>
    <lineage>
        <taxon>Bacteria</taxon>
        <taxon>Pseudomonadati</taxon>
        <taxon>Bacteroidota</taxon>
        <taxon>Cytophagia</taxon>
        <taxon>Cytophagales</taxon>
        <taxon>Spirosomataceae</taxon>
        <taxon>Larkinella</taxon>
    </lineage>
</organism>
<evidence type="ECO:0008006" key="3">
    <source>
        <dbReference type="Google" id="ProtNLM"/>
    </source>
</evidence>
<dbReference type="Pfam" id="PF13551">
    <property type="entry name" value="HTH_29"/>
    <property type="match status" value="1"/>
</dbReference>
<keyword evidence="2" id="KW-1185">Reference proteome</keyword>
<dbReference type="AlphaFoldDB" id="A0A368JJT8"/>
<evidence type="ECO:0000313" key="2">
    <source>
        <dbReference type="Proteomes" id="UP000253383"/>
    </source>
</evidence>
<gene>
    <name evidence="1" type="ORF">DUE52_22620</name>
</gene>
<sequence>MYINKEDLQQLRQIVRVGTEKPFEKRCQCVLYHYYGMNVSELSKIFNVDQRSIYNWLNRWKKRGMAGLYDKTGRGLKPKLNPANPRHVEAVQKALSKYPHDSRQALAELNRQLPQPVSQSTFLRFKNRKWVSTGAKNE</sequence>
<dbReference type="OrthoDB" id="1440079at2"/>
<comment type="caution">
    <text evidence="1">The sequence shown here is derived from an EMBL/GenBank/DDBJ whole genome shotgun (WGS) entry which is preliminary data.</text>
</comment>
<dbReference type="RefSeq" id="WP_114408326.1">
    <property type="nucleotide sequence ID" value="NZ_QOWE01000020.1"/>
</dbReference>
<name>A0A368JJT8_9BACT</name>
<protein>
    <recommendedName>
        <fullName evidence="3">Helix-turn-helix domain-containing protein</fullName>
    </recommendedName>
</protein>
<dbReference type="SUPFAM" id="SSF46689">
    <property type="entry name" value="Homeodomain-like"/>
    <property type="match status" value="1"/>
</dbReference>
<dbReference type="EMBL" id="QOWE01000020">
    <property type="protein sequence ID" value="RCR67326.1"/>
    <property type="molecule type" value="Genomic_DNA"/>
</dbReference>